<keyword evidence="2" id="KW-0472">Membrane</keyword>
<evidence type="ECO:0000259" key="3">
    <source>
        <dbReference type="Pfam" id="PF03816"/>
    </source>
</evidence>
<evidence type="ECO:0000256" key="2">
    <source>
        <dbReference type="SAM" id="Phobius"/>
    </source>
</evidence>
<reference evidence="4 5" key="1">
    <citation type="submission" date="2016-09" db="EMBL/GenBank/DDBJ databases">
        <title>Genome sequence of Eubacterium angustum.</title>
        <authorList>
            <person name="Poehlein A."/>
            <person name="Daniel R."/>
        </authorList>
    </citation>
    <scope>NUCLEOTIDE SEQUENCE [LARGE SCALE GENOMIC DNA]</scope>
    <source>
        <strain evidence="4 5">DSM 1989</strain>
    </source>
</reference>
<proteinExistence type="inferred from homology"/>
<sequence length="318" mass="36048">MKRFLRVFFSWLVIFSVVIGGGVYLISEKLMPKVGSVELNDIEEPKDELTFLVMGVDAPDKESAEKQRTDTIMLCRYVPDTGKIAVLSIPRDTRTLIPGHGRDKLNHAHAYGGPELTVRAVNNLLDMNIKHYVRVDYNLVNEVVDSLGGVEVDVPMDMYYNDPYADPPLEIDIEEGLQTLDGDKAMQFLRFRKGYSNQDLGRIEAQQDFIKSAIDKAMSPKNIIKLPSMIKAGTDNIDTNIPLTTMLSYVMDMKNINTENIQMATLPGEPDMIDEVSYFLIDEDASSTLMDRLFYNREVVSIEDLQDGENEENQEEIY</sequence>
<dbReference type="AlphaFoldDB" id="A0A1S1V7B3"/>
<dbReference type="Proteomes" id="UP000180254">
    <property type="component" value="Unassembled WGS sequence"/>
</dbReference>
<keyword evidence="2" id="KW-0812">Transmembrane</keyword>
<dbReference type="NCBIfam" id="TIGR00350">
    <property type="entry name" value="lytR_cpsA_psr"/>
    <property type="match status" value="1"/>
</dbReference>
<gene>
    <name evidence="4" type="primary">lytR_1</name>
    <name evidence="4" type="ORF">EUAN_10800</name>
</gene>
<protein>
    <submittedName>
        <fullName evidence="4">Transcriptional regulator LytR</fullName>
    </submittedName>
</protein>
<organism evidence="4 5">
    <name type="scientific">Andreesenia angusta</name>
    <dbReference type="NCBI Taxonomy" id="39480"/>
    <lineage>
        <taxon>Bacteria</taxon>
        <taxon>Bacillati</taxon>
        <taxon>Bacillota</taxon>
        <taxon>Tissierellia</taxon>
        <taxon>Tissierellales</taxon>
        <taxon>Gottschalkiaceae</taxon>
        <taxon>Andreesenia</taxon>
    </lineage>
</organism>
<feature type="domain" description="Cell envelope-related transcriptional attenuator" evidence="3">
    <location>
        <begin position="68"/>
        <end position="217"/>
    </location>
</feature>
<dbReference type="PANTHER" id="PTHR33392">
    <property type="entry name" value="POLYISOPRENYL-TEICHOIC ACID--PEPTIDOGLYCAN TEICHOIC ACID TRANSFERASE TAGU"/>
    <property type="match status" value="1"/>
</dbReference>
<accession>A0A1S1V7B3</accession>
<comment type="caution">
    <text evidence="4">The sequence shown here is derived from an EMBL/GenBank/DDBJ whole genome shotgun (WGS) entry which is preliminary data.</text>
</comment>
<keyword evidence="5" id="KW-1185">Reference proteome</keyword>
<dbReference type="InterPro" id="IPR004474">
    <property type="entry name" value="LytR_CpsA_psr"/>
</dbReference>
<comment type="similarity">
    <text evidence="1">Belongs to the LytR/CpsA/Psr (LCP) family.</text>
</comment>
<evidence type="ECO:0000256" key="1">
    <source>
        <dbReference type="ARBA" id="ARBA00006068"/>
    </source>
</evidence>
<name>A0A1S1V7B3_9FIRM</name>
<dbReference type="Gene3D" id="3.40.630.190">
    <property type="entry name" value="LCP protein"/>
    <property type="match status" value="1"/>
</dbReference>
<evidence type="ECO:0000313" key="4">
    <source>
        <dbReference type="EMBL" id="OHW62516.1"/>
    </source>
</evidence>
<dbReference type="Pfam" id="PF03816">
    <property type="entry name" value="LytR_cpsA_psr"/>
    <property type="match status" value="1"/>
</dbReference>
<dbReference type="RefSeq" id="WP_071062451.1">
    <property type="nucleotide sequence ID" value="NZ_MKIE01000003.1"/>
</dbReference>
<evidence type="ECO:0000313" key="5">
    <source>
        <dbReference type="Proteomes" id="UP000180254"/>
    </source>
</evidence>
<dbReference type="PANTHER" id="PTHR33392:SF6">
    <property type="entry name" value="POLYISOPRENYL-TEICHOIC ACID--PEPTIDOGLYCAN TEICHOIC ACID TRANSFERASE TAGU"/>
    <property type="match status" value="1"/>
</dbReference>
<feature type="transmembrane region" description="Helical" evidence="2">
    <location>
        <begin position="7"/>
        <end position="26"/>
    </location>
</feature>
<keyword evidence="2" id="KW-1133">Transmembrane helix</keyword>
<dbReference type="InterPro" id="IPR050922">
    <property type="entry name" value="LytR/CpsA/Psr_CW_biosynth"/>
</dbReference>
<dbReference type="OrthoDB" id="305468at2"/>
<dbReference type="STRING" id="39480.EUAN_10800"/>
<dbReference type="EMBL" id="MKIE01000003">
    <property type="protein sequence ID" value="OHW62516.1"/>
    <property type="molecule type" value="Genomic_DNA"/>
</dbReference>